<dbReference type="InterPro" id="IPR008441">
    <property type="entry name" value="AfumC-like_glycosyl_Trfase"/>
</dbReference>
<evidence type="ECO:0008006" key="3">
    <source>
        <dbReference type="Google" id="ProtNLM"/>
    </source>
</evidence>
<proteinExistence type="predicted"/>
<dbReference type="AlphaFoldDB" id="A0A6C0KMI6"/>
<dbReference type="PANTHER" id="PTHR32385">
    <property type="entry name" value="MANNOSYL PHOSPHORYLINOSITOL CERAMIDE SYNTHASE"/>
    <property type="match status" value="1"/>
</dbReference>
<protein>
    <recommendedName>
        <fullName evidence="3">Glycosyltransferase</fullName>
    </recommendedName>
</protein>
<dbReference type="InterPro" id="IPR051706">
    <property type="entry name" value="Glycosyltransferase_domain"/>
</dbReference>
<dbReference type="SUPFAM" id="SSF53448">
    <property type="entry name" value="Nucleotide-diphospho-sugar transferases"/>
    <property type="match status" value="1"/>
</dbReference>
<reference evidence="2" key="1">
    <citation type="journal article" date="2020" name="Nature">
        <title>Giant virus diversity and host interactions through global metagenomics.</title>
        <authorList>
            <person name="Schulz F."/>
            <person name="Roux S."/>
            <person name="Paez-Espino D."/>
            <person name="Jungbluth S."/>
            <person name="Walsh D.A."/>
            <person name="Denef V.J."/>
            <person name="McMahon K.D."/>
            <person name="Konstantinidis K.T."/>
            <person name="Eloe-Fadrosh E.A."/>
            <person name="Kyrpides N.C."/>
            <person name="Woyke T."/>
        </authorList>
    </citation>
    <scope>NUCLEOTIDE SEQUENCE</scope>
    <source>
        <strain evidence="2">GVMAG-S-3300013006-158</strain>
    </source>
</reference>
<name>A0A6C0KMI6_9ZZZZ</name>
<dbReference type="PANTHER" id="PTHR32385:SF15">
    <property type="entry name" value="INOSITOL PHOSPHOCERAMIDE MANNOSYLTRANSFERASE 1"/>
    <property type="match status" value="1"/>
</dbReference>
<dbReference type="GO" id="GO:0016020">
    <property type="term" value="C:membrane"/>
    <property type="evidence" value="ECO:0007669"/>
    <property type="project" value="GOC"/>
</dbReference>
<dbReference type="GO" id="GO:0000030">
    <property type="term" value="F:mannosyltransferase activity"/>
    <property type="evidence" value="ECO:0007669"/>
    <property type="project" value="TreeGrafter"/>
</dbReference>
<keyword evidence="1" id="KW-0812">Transmembrane</keyword>
<dbReference type="GO" id="GO:0051999">
    <property type="term" value="P:mannosyl-inositol phosphorylceramide biosynthetic process"/>
    <property type="evidence" value="ECO:0007669"/>
    <property type="project" value="TreeGrafter"/>
</dbReference>
<organism evidence="2">
    <name type="scientific">viral metagenome</name>
    <dbReference type="NCBI Taxonomy" id="1070528"/>
    <lineage>
        <taxon>unclassified sequences</taxon>
        <taxon>metagenomes</taxon>
        <taxon>organismal metagenomes</taxon>
    </lineage>
</organism>
<keyword evidence="1" id="KW-0472">Membrane</keyword>
<evidence type="ECO:0000313" key="2">
    <source>
        <dbReference type="EMBL" id="QHU18829.1"/>
    </source>
</evidence>
<evidence type="ECO:0000256" key="1">
    <source>
        <dbReference type="SAM" id="Phobius"/>
    </source>
</evidence>
<dbReference type="InterPro" id="IPR029044">
    <property type="entry name" value="Nucleotide-diphossugar_trans"/>
</dbReference>
<dbReference type="Pfam" id="PF05704">
    <property type="entry name" value="Caps_synth"/>
    <property type="match status" value="1"/>
</dbReference>
<dbReference type="Gene3D" id="3.90.550.20">
    <property type="match status" value="1"/>
</dbReference>
<sequence>MIPGSILVFMIAFVILFVLGWIHRSKPTFNRVPRKIWSYWKNPDVLPTTIQKCIESWKKHNPEYEIVLMNKKNYMGYVTIPEKIRSHYYFDTDDEQFSNLLRLYTLAEHGGIWMDPGTIVKEPFDTWLFTKYGEFSGFYKGSSTLPWIHPHFLACNKNSAFIKQWKEEFVKVTEYIDSTHYVASRQHLGTIDNRPLISIAAQKVIQLDKYPIERLQVRNIEEGPFRYLHETAWNSEKGLQWACRNKTYQHPILFLRKEEQEEIEKNREIANDRCGWFD</sequence>
<feature type="transmembrane region" description="Helical" evidence="1">
    <location>
        <begin position="6"/>
        <end position="22"/>
    </location>
</feature>
<dbReference type="EMBL" id="MN740938">
    <property type="protein sequence ID" value="QHU18829.1"/>
    <property type="molecule type" value="Genomic_DNA"/>
</dbReference>
<accession>A0A6C0KMI6</accession>
<keyword evidence="1" id="KW-1133">Transmembrane helix</keyword>